<dbReference type="AlphaFoldDB" id="A0AA88JAL6"/>
<feature type="compositionally biased region" description="Basic and acidic residues" evidence="1">
    <location>
        <begin position="81"/>
        <end position="98"/>
    </location>
</feature>
<feature type="domain" description="PGG" evidence="4">
    <location>
        <begin position="441"/>
        <end position="553"/>
    </location>
</feature>
<dbReference type="Proteomes" id="UP001187192">
    <property type="component" value="Unassembled WGS sequence"/>
</dbReference>
<gene>
    <name evidence="5" type="ORF">TIFTF001_036339</name>
</gene>
<organism evidence="5 6">
    <name type="scientific">Ficus carica</name>
    <name type="common">Common fig</name>
    <dbReference type="NCBI Taxonomy" id="3494"/>
    <lineage>
        <taxon>Eukaryota</taxon>
        <taxon>Viridiplantae</taxon>
        <taxon>Streptophyta</taxon>
        <taxon>Embryophyta</taxon>
        <taxon>Tracheophyta</taxon>
        <taxon>Spermatophyta</taxon>
        <taxon>Magnoliopsida</taxon>
        <taxon>eudicotyledons</taxon>
        <taxon>Gunneridae</taxon>
        <taxon>Pentapetalae</taxon>
        <taxon>rosids</taxon>
        <taxon>fabids</taxon>
        <taxon>Rosales</taxon>
        <taxon>Moraceae</taxon>
        <taxon>Ficeae</taxon>
        <taxon>Ficus</taxon>
    </lineage>
</organism>
<protein>
    <recommendedName>
        <fullName evidence="4">PGG domain-containing protein</fullName>
    </recommendedName>
</protein>
<keyword evidence="2" id="KW-0472">Membrane</keyword>
<comment type="caution">
    <text evidence="5">The sequence shown here is derived from an EMBL/GenBank/DDBJ whole genome shotgun (WGS) entry which is preliminary data.</text>
</comment>
<dbReference type="PANTHER" id="PTHR24177:SF103">
    <property type="entry name" value="PGG DOMAIN-CONTAINING PROTEIN"/>
    <property type="match status" value="1"/>
</dbReference>
<dbReference type="Pfam" id="PF13962">
    <property type="entry name" value="PGG"/>
    <property type="match status" value="1"/>
</dbReference>
<evidence type="ECO:0000256" key="3">
    <source>
        <dbReference type="SAM" id="SignalP"/>
    </source>
</evidence>
<feature type="region of interest" description="Disordered" evidence="1">
    <location>
        <begin position="79"/>
        <end position="98"/>
    </location>
</feature>
<sequence>MLGRRGWWWSLVGPLPRIWARGGPSMGLQCLARVWVRGGLLIEIWGECVPGGAGWRVVGMASCWDLGAWGSVDGFGASSESVRKGDSNKGETGKETNEKIPSNYDSCVLFFKFIMKVLLIILGVGKQSASGSKLVKQIHMLMLVVLGMGNTRVNRLKERKEKHTWSVHVMNKLIENSPNMYVSDKGGELRKQMSKDVKDIPDLPDPERDQISNWSGELKSDESKANMKETDILIAARNGIEEMLRAILRNFPVNAESVSEESTTTDKPSSKNANKLETPILIAARNGITEMAEAILEKFPVAVNDVDAEKKNIVLLAVETRQLKLYKKLLNHYSPYNESSPSGSASQNNKKKAPLKVKDHAFRMVDIKGNSALHLAAQRKTYHKPWPIPGAALQLQWDIEWHKFVEKSMPPNFFVRYNKKGETPREVFTESHKGLVKEGGEWLAKTSESCSVVAALIATVAFATSTTVPGGTNDINGKPTLENQFAFKMFGITSLVSLSFSVTSLSMFLSILTSRYQEKDFGRSLPWKLLLGLTSLFVSIASVLISFCSGHFFVLRDTLKYAAFPVYAFTCLPISFFAAAQFPLYFDIIRATFGSPFGGSSSRVKESMKLIQVKKVQLAKVSHDPKPTGDNI</sequence>
<dbReference type="InterPro" id="IPR026961">
    <property type="entry name" value="PGG_dom"/>
</dbReference>
<reference evidence="5" key="1">
    <citation type="submission" date="2023-07" db="EMBL/GenBank/DDBJ databases">
        <title>draft genome sequence of fig (Ficus carica).</title>
        <authorList>
            <person name="Takahashi T."/>
            <person name="Nishimura K."/>
        </authorList>
    </citation>
    <scope>NUCLEOTIDE SEQUENCE</scope>
</reference>
<dbReference type="InterPro" id="IPR036770">
    <property type="entry name" value="Ankyrin_rpt-contain_sf"/>
</dbReference>
<dbReference type="PANTHER" id="PTHR24177">
    <property type="entry name" value="CASKIN"/>
    <property type="match status" value="1"/>
</dbReference>
<keyword evidence="3" id="KW-0732">Signal</keyword>
<evidence type="ECO:0000256" key="1">
    <source>
        <dbReference type="SAM" id="MobiDB-lite"/>
    </source>
</evidence>
<keyword evidence="2" id="KW-0812">Transmembrane</keyword>
<proteinExistence type="predicted"/>
<evidence type="ECO:0000313" key="5">
    <source>
        <dbReference type="EMBL" id="GMN67279.1"/>
    </source>
</evidence>
<feature type="compositionally biased region" description="Basic and acidic residues" evidence="1">
    <location>
        <begin position="197"/>
        <end position="210"/>
    </location>
</feature>
<dbReference type="Gene3D" id="1.25.40.20">
    <property type="entry name" value="Ankyrin repeat-containing domain"/>
    <property type="match status" value="1"/>
</dbReference>
<feature type="signal peptide" evidence="3">
    <location>
        <begin position="1"/>
        <end position="20"/>
    </location>
</feature>
<dbReference type="GO" id="GO:0016020">
    <property type="term" value="C:membrane"/>
    <property type="evidence" value="ECO:0007669"/>
    <property type="project" value="TreeGrafter"/>
</dbReference>
<accession>A0AA88JAL6</accession>
<feature type="transmembrane region" description="Helical" evidence="2">
    <location>
        <begin position="566"/>
        <end position="586"/>
    </location>
</feature>
<feature type="transmembrane region" description="Helical" evidence="2">
    <location>
        <begin position="529"/>
        <end position="554"/>
    </location>
</feature>
<feature type="region of interest" description="Disordered" evidence="1">
    <location>
        <begin position="197"/>
        <end position="222"/>
    </location>
</feature>
<feature type="transmembrane region" description="Helical" evidence="2">
    <location>
        <begin position="489"/>
        <end position="509"/>
    </location>
</feature>
<name>A0AA88JAL6_FICCA</name>
<evidence type="ECO:0000313" key="6">
    <source>
        <dbReference type="Proteomes" id="UP001187192"/>
    </source>
</evidence>
<evidence type="ECO:0000259" key="4">
    <source>
        <dbReference type="Pfam" id="PF13962"/>
    </source>
</evidence>
<evidence type="ECO:0000256" key="2">
    <source>
        <dbReference type="SAM" id="Phobius"/>
    </source>
</evidence>
<feature type="chain" id="PRO_5041724418" description="PGG domain-containing protein" evidence="3">
    <location>
        <begin position="21"/>
        <end position="632"/>
    </location>
</feature>
<keyword evidence="6" id="KW-1185">Reference proteome</keyword>
<dbReference type="SUPFAM" id="SSF48403">
    <property type="entry name" value="Ankyrin repeat"/>
    <property type="match status" value="1"/>
</dbReference>
<dbReference type="EMBL" id="BTGU01000429">
    <property type="protein sequence ID" value="GMN67279.1"/>
    <property type="molecule type" value="Genomic_DNA"/>
</dbReference>
<keyword evidence="2" id="KW-1133">Transmembrane helix</keyword>